<dbReference type="RefSeq" id="WP_273601910.1">
    <property type="nucleotide sequence ID" value="NZ_JAQQXT010000014.1"/>
</dbReference>
<dbReference type="SUPFAM" id="SSF47226">
    <property type="entry name" value="Histidine-containing phosphotransfer domain, HPT domain"/>
    <property type="match status" value="1"/>
</dbReference>
<dbReference type="EMBL" id="JAQQXT010000014">
    <property type="protein sequence ID" value="MDC8773778.1"/>
    <property type="molecule type" value="Genomic_DNA"/>
</dbReference>
<dbReference type="SMART" id="SM00073">
    <property type="entry name" value="HPT"/>
    <property type="match status" value="1"/>
</dbReference>
<evidence type="ECO:0000313" key="4">
    <source>
        <dbReference type="EMBL" id="MDC8773778.1"/>
    </source>
</evidence>
<evidence type="ECO:0000259" key="3">
    <source>
        <dbReference type="PROSITE" id="PS50894"/>
    </source>
</evidence>
<reference evidence="4 5" key="1">
    <citation type="submission" date="2022-10" db="EMBL/GenBank/DDBJ databases">
        <title>Paucibacter sp. hw1 Genome sequencing.</title>
        <authorList>
            <person name="Park S."/>
        </authorList>
    </citation>
    <scope>NUCLEOTIDE SEQUENCE [LARGE SCALE GENOMIC DNA]</scope>
    <source>
        <strain evidence="5">hw1</strain>
    </source>
</reference>
<dbReference type="InterPro" id="IPR008207">
    <property type="entry name" value="Sig_transdc_His_kin_Hpt_dom"/>
</dbReference>
<dbReference type="PANTHER" id="PTHR28242:SF52">
    <property type="entry name" value="PHOSPHORELAY INTERMEDIATE PROTEIN YPD1"/>
    <property type="match status" value="1"/>
</dbReference>
<feature type="domain" description="HPt" evidence="3">
    <location>
        <begin position="35"/>
        <end position="133"/>
    </location>
</feature>
<keyword evidence="2" id="KW-0597">Phosphoprotein</keyword>
<keyword evidence="5" id="KW-1185">Reference proteome</keyword>
<keyword evidence="1" id="KW-0902">Two-component regulatory system</keyword>
<organism evidence="4 5">
    <name type="scientific">Roseateles albus</name>
    <dbReference type="NCBI Taxonomy" id="2987525"/>
    <lineage>
        <taxon>Bacteria</taxon>
        <taxon>Pseudomonadati</taxon>
        <taxon>Pseudomonadota</taxon>
        <taxon>Betaproteobacteria</taxon>
        <taxon>Burkholderiales</taxon>
        <taxon>Sphaerotilaceae</taxon>
        <taxon>Roseateles</taxon>
    </lineage>
</organism>
<dbReference type="PANTHER" id="PTHR28242">
    <property type="entry name" value="PHOSPHORELAY INTERMEDIATE PROTEIN YPD1"/>
    <property type="match status" value="1"/>
</dbReference>
<name>A0ABT5KIM0_9BURK</name>
<accession>A0ABT5KIM0</accession>
<gene>
    <name evidence="4" type="ORF">PRZ03_19570</name>
</gene>
<proteinExistence type="predicted"/>
<feature type="modified residue" description="Phosphohistidine" evidence="2">
    <location>
        <position position="75"/>
    </location>
</feature>
<dbReference type="PROSITE" id="PS50894">
    <property type="entry name" value="HPT"/>
    <property type="match status" value="1"/>
</dbReference>
<evidence type="ECO:0000256" key="2">
    <source>
        <dbReference type="PROSITE-ProRule" id="PRU00110"/>
    </source>
</evidence>
<evidence type="ECO:0000313" key="5">
    <source>
        <dbReference type="Proteomes" id="UP001221189"/>
    </source>
</evidence>
<dbReference type="InterPro" id="IPR036641">
    <property type="entry name" value="HPT_dom_sf"/>
</dbReference>
<sequence>MPSTPNPDQQAASAANFCLDAQALARLQELDPNGANKLMERVITAYVKSLERLLPELESARGDNLDPNVVRHVCHTLKSSSASLGALDLAERCAEIETLARIGQTDGLEPLLDGMLAQVIQVRQALLSLLPNIP</sequence>
<comment type="caution">
    <text evidence="4">The sequence shown here is derived from an EMBL/GenBank/DDBJ whole genome shotgun (WGS) entry which is preliminary data.</text>
</comment>
<dbReference type="InterPro" id="IPR045871">
    <property type="entry name" value="AHP1-5/YPD1"/>
</dbReference>
<protein>
    <submittedName>
        <fullName evidence="4">Hpt domain-containing protein</fullName>
    </submittedName>
</protein>
<dbReference type="Proteomes" id="UP001221189">
    <property type="component" value="Unassembled WGS sequence"/>
</dbReference>
<dbReference type="Gene3D" id="1.20.120.160">
    <property type="entry name" value="HPT domain"/>
    <property type="match status" value="1"/>
</dbReference>
<evidence type="ECO:0000256" key="1">
    <source>
        <dbReference type="ARBA" id="ARBA00023012"/>
    </source>
</evidence>
<dbReference type="Pfam" id="PF01627">
    <property type="entry name" value="Hpt"/>
    <property type="match status" value="1"/>
</dbReference>